<keyword evidence="4" id="KW-1185">Reference proteome</keyword>
<evidence type="ECO:0000256" key="1">
    <source>
        <dbReference type="SAM" id="MobiDB-lite"/>
    </source>
</evidence>
<dbReference type="Proteomes" id="UP000076532">
    <property type="component" value="Unassembled WGS sequence"/>
</dbReference>
<evidence type="ECO:0000313" key="4">
    <source>
        <dbReference type="Proteomes" id="UP000076532"/>
    </source>
</evidence>
<proteinExistence type="predicted"/>
<dbReference type="InterPro" id="IPR000719">
    <property type="entry name" value="Prot_kinase_dom"/>
</dbReference>
<dbReference type="AlphaFoldDB" id="A0A166PC94"/>
<dbReference type="PROSITE" id="PS50011">
    <property type="entry name" value="PROTEIN_KINASE_DOM"/>
    <property type="match status" value="1"/>
</dbReference>
<dbReference type="SUPFAM" id="SSF56112">
    <property type="entry name" value="Protein kinase-like (PK-like)"/>
    <property type="match status" value="1"/>
</dbReference>
<dbReference type="GO" id="GO:0005524">
    <property type="term" value="F:ATP binding"/>
    <property type="evidence" value="ECO:0007669"/>
    <property type="project" value="InterPro"/>
</dbReference>
<dbReference type="OrthoDB" id="26722at2759"/>
<dbReference type="GO" id="GO:0005737">
    <property type="term" value="C:cytoplasm"/>
    <property type="evidence" value="ECO:0007669"/>
    <property type="project" value="TreeGrafter"/>
</dbReference>
<evidence type="ECO:0000313" key="3">
    <source>
        <dbReference type="EMBL" id="KZP25942.1"/>
    </source>
</evidence>
<protein>
    <submittedName>
        <fullName evidence="3">Kinase-like protein</fullName>
    </submittedName>
</protein>
<feature type="domain" description="Protein kinase" evidence="2">
    <location>
        <begin position="47"/>
        <end position="317"/>
    </location>
</feature>
<dbReference type="GO" id="GO:0004674">
    <property type="term" value="F:protein serine/threonine kinase activity"/>
    <property type="evidence" value="ECO:0007669"/>
    <property type="project" value="TreeGrafter"/>
</dbReference>
<dbReference type="STRING" id="436010.A0A166PC94"/>
<dbReference type="Pfam" id="PF07714">
    <property type="entry name" value="PK_Tyr_Ser-Thr"/>
    <property type="match status" value="1"/>
</dbReference>
<feature type="region of interest" description="Disordered" evidence="1">
    <location>
        <begin position="1"/>
        <end position="20"/>
    </location>
</feature>
<dbReference type="InterPro" id="IPR001245">
    <property type="entry name" value="Ser-Thr/Tyr_kinase_cat_dom"/>
</dbReference>
<evidence type="ECO:0000259" key="2">
    <source>
        <dbReference type="PROSITE" id="PS50011"/>
    </source>
</evidence>
<dbReference type="PANTHER" id="PTHR24361">
    <property type="entry name" value="MITOGEN-ACTIVATED KINASE KINASE KINASE"/>
    <property type="match status" value="1"/>
</dbReference>
<dbReference type="Gene3D" id="1.10.510.10">
    <property type="entry name" value="Transferase(Phosphotransferase) domain 1"/>
    <property type="match status" value="1"/>
</dbReference>
<reference evidence="3 4" key="1">
    <citation type="journal article" date="2016" name="Mol. Biol. Evol.">
        <title>Comparative Genomics of Early-Diverging Mushroom-Forming Fungi Provides Insights into the Origins of Lignocellulose Decay Capabilities.</title>
        <authorList>
            <person name="Nagy L.G."/>
            <person name="Riley R."/>
            <person name="Tritt A."/>
            <person name="Adam C."/>
            <person name="Daum C."/>
            <person name="Floudas D."/>
            <person name="Sun H."/>
            <person name="Yadav J.S."/>
            <person name="Pangilinan J."/>
            <person name="Larsson K.H."/>
            <person name="Matsuura K."/>
            <person name="Barry K."/>
            <person name="Labutti K."/>
            <person name="Kuo R."/>
            <person name="Ohm R.A."/>
            <person name="Bhattacharya S.S."/>
            <person name="Shirouzu T."/>
            <person name="Yoshinaga Y."/>
            <person name="Martin F.M."/>
            <person name="Grigoriev I.V."/>
            <person name="Hibbett D.S."/>
        </authorList>
    </citation>
    <scope>NUCLEOTIDE SEQUENCE [LARGE SCALE GENOMIC DNA]</scope>
    <source>
        <strain evidence="3 4">CBS 109695</strain>
    </source>
</reference>
<dbReference type="InterPro" id="IPR053235">
    <property type="entry name" value="Ser_Thr_kinase"/>
</dbReference>
<dbReference type="EMBL" id="KV417517">
    <property type="protein sequence ID" value="KZP25942.1"/>
    <property type="molecule type" value="Genomic_DNA"/>
</dbReference>
<dbReference type="InterPro" id="IPR011009">
    <property type="entry name" value="Kinase-like_dom_sf"/>
</dbReference>
<gene>
    <name evidence="3" type="ORF">FIBSPDRAFT_1041039</name>
</gene>
<accession>A0A166PC94</accession>
<sequence>MLVDTDIMPPQEPDNVAQHMAPTTPSPFGLGRTRPQPIDDELVRLEEADEHYFAYGDVAQLWKREMKSTGRLVAIKGFRMTTTQGVGNINHRFEVALHGLVQSWQKLDHQNIMPCLGVTLDFGLVASFVMPMCPDGSINQYIEENPNANKLDLLSQVAGGVAYLHSRGIVHGKICGRNIVIAPNGRPLITDTGLTQIIQAQEGIFPWRLPSESVRWMSPELFASELDDACTASSDVWALAMTILEVMSGRMPYYPRRQVHATGIAIMEGVLPDRPDNDTISDDLWIALNMLWVGDPESRPCALFVQWHLDALRHDTLYHLYKL</sequence>
<name>A0A166PC94_9AGAM</name>
<organism evidence="3 4">
    <name type="scientific">Athelia psychrophila</name>
    <dbReference type="NCBI Taxonomy" id="1759441"/>
    <lineage>
        <taxon>Eukaryota</taxon>
        <taxon>Fungi</taxon>
        <taxon>Dikarya</taxon>
        <taxon>Basidiomycota</taxon>
        <taxon>Agaricomycotina</taxon>
        <taxon>Agaricomycetes</taxon>
        <taxon>Agaricomycetidae</taxon>
        <taxon>Atheliales</taxon>
        <taxon>Atheliaceae</taxon>
        <taxon>Athelia</taxon>
    </lineage>
</organism>